<dbReference type="AlphaFoldDB" id="A0A919MMP4"/>
<evidence type="ECO:0000256" key="16">
    <source>
        <dbReference type="ARBA" id="ARBA00051245"/>
    </source>
</evidence>
<keyword evidence="6" id="KW-1003">Cell membrane</keyword>
<dbReference type="InterPro" id="IPR050445">
    <property type="entry name" value="Bact_polysacc_biosynth/exp"/>
</dbReference>
<keyword evidence="8" id="KW-0808">Transferase</keyword>
<evidence type="ECO:0000256" key="13">
    <source>
        <dbReference type="ARBA" id="ARBA00022989"/>
    </source>
</evidence>
<comment type="subcellular location">
    <subcellularLocation>
        <location evidence="1">Cell inner membrane</location>
        <topology evidence="1">Multi-pass membrane protein</topology>
    </subcellularLocation>
</comment>
<evidence type="ECO:0000256" key="2">
    <source>
        <dbReference type="ARBA" id="ARBA00006683"/>
    </source>
</evidence>
<reference evidence="21" key="1">
    <citation type="submission" date="2021-01" db="EMBL/GenBank/DDBJ databases">
        <title>Whole genome shotgun sequence of Actinoplanes rishiriensis NBRC 108556.</title>
        <authorList>
            <person name="Komaki H."/>
            <person name="Tamura T."/>
        </authorList>
    </citation>
    <scope>NUCLEOTIDE SEQUENCE</scope>
    <source>
        <strain evidence="21">NBRC 108556</strain>
    </source>
</reference>
<evidence type="ECO:0000259" key="19">
    <source>
        <dbReference type="Pfam" id="PF02706"/>
    </source>
</evidence>
<gene>
    <name evidence="21" type="ORF">Ari01nite_06360</name>
</gene>
<dbReference type="PANTHER" id="PTHR32309:SF13">
    <property type="entry name" value="FERRIC ENTEROBACTIN TRANSPORT PROTEIN FEPE"/>
    <property type="match status" value="1"/>
</dbReference>
<keyword evidence="13 18" id="KW-1133">Transmembrane helix</keyword>
<dbReference type="Pfam" id="PF13614">
    <property type="entry name" value="AAA_31"/>
    <property type="match status" value="1"/>
</dbReference>
<dbReference type="FunFam" id="3.40.50.300:FF:000527">
    <property type="entry name" value="Tyrosine-protein kinase etk"/>
    <property type="match status" value="1"/>
</dbReference>
<evidence type="ECO:0000256" key="17">
    <source>
        <dbReference type="SAM" id="MobiDB-lite"/>
    </source>
</evidence>
<dbReference type="SUPFAM" id="SSF52540">
    <property type="entry name" value="P-loop containing nucleoside triphosphate hydrolases"/>
    <property type="match status" value="1"/>
</dbReference>
<evidence type="ECO:0000256" key="5">
    <source>
        <dbReference type="ARBA" id="ARBA00011903"/>
    </source>
</evidence>
<evidence type="ECO:0000256" key="18">
    <source>
        <dbReference type="SAM" id="Phobius"/>
    </source>
</evidence>
<evidence type="ECO:0000256" key="8">
    <source>
        <dbReference type="ARBA" id="ARBA00022679"/>
    </source>
</evidence>
<keyword evidence="9 18" id="KW-0812">Transmembrane</keyword>
<sequence>MELRTVVRLLRDEWILILVVTVLAVAGGGFLTWRQTPQYAAQTTLFVSTWTDASDATKAYQASLLSQQKVKSYTHLLHDHRVLQRVVDRLQLPMTAEQMAGAVTAEAVPDTVLIVLTASDPSPDLAARIADTAAAELMHLIPSLESLPNGQRSPVRLAGVSAAKVPTAPVSPRPTRNAALALAVGLLLGILLATARRSLDSTVKSLEEIAEASGEPALGAVPYDASASRNPIISGQQTHGPRAEAYRKIRTSLQFVDVDRAHKVLLVTSSVPAEGKSVTACNLALSLAETGRRVLLIDADLRRPRAARYLGLPSGAGLTSVLLGKSSYSAAVQSWGLTPFWVLASGAIPPNPTEMLGSQHMHKLLEDLRDEYDAIIVDAPPTLPVADALAIAPACDGAILVVRYGRTQREQLAQTAAALRKAEIDVLGTVLNRAPRRGRESYYYDPYTVQHDGDPATIDTLVRPGTPQPVESR</sequence>
<evidence type="ECO:0000256" key="14">
    <source>
        <dbReference type="ARBA" id="ARBA00023136"/>
    </source>
</evidence>
<evidence type="ECO:0000256" key="7">
    <source>
        <dbReference type="ARBA" id="ARBA00022519"/>
    </source>
</evidence>
<evidence type="ECO:0000259" key="20">
    <source>
        <dbReference type="Pfam" id="PF13614"/>
    </source>
</evidence>
<evidence type="ECO:0000256" key="4">
    <source>
        <dbReference type="ARBA" id="ARBA00008883"/>
    </source>
</evidence>
<proteinExistence type="inferred from homology"/>
<dbReference type="InterPro" id="IPR005702">
    <property type="entry name" value="Wzc-like_C"/>
</dbReference>
<feature type="domain" description="AAA" evidence="20">
    <location>
        <begin position="275"/>
        <end position="401"/>
    </location>
</feature>
<evidence type="ECO:0000256" key="1">
    <source>
        <dbReference type="ARBA" id="ARBA00004429"/>
    </source>
</evidence>
<name>A0A919MMP4_9ACTN</name>
<protein>
    <recommendedName>
        <fullName evidence="5">non-specific protein-tyrosine kinase</fullName>
        <ecNumber evidence="5">2.7.10.2</ecNumber>
    </recommendedName>
</protein>
<feature type="transmembrane region" description="Helical" evidence="18">
    <location>
        <begin position="178"/>
        <end position="195"/>
    </location>
</feature>
<dbReference type="GO" id="GO:0005524">
    <property type="term" value="F:ATP binding"/>
    <property type="evidence" value="ECO:0007669"/>
    <property type="project" value="UniProtKB-KW"/>
</dbReference>
<evidence type="ECO:0000256" key="10">
    <source>
        <dbReference type="ARBA" id="ARBA00022741"/>
    </source>
</evidence>
<dbReference type="EC" id="2.7.10.2" evidence="5"/>
<feature type="domain" description="Polysaccharide chain length determinant N-terminal" evidence="19">
    <location>
        <begin position="2"/>
        <end position="89"/>
    </location>
</feature>
<evidence type="ECO:0000313" key="21">
    <source>
        <dbReference type="EMBL" id="GIE93171.1"/>
    </source>
</evidence>
<dbReference type="EMBL" id="BOMV01000005">
    <property type="protein sequence ID" value="GIE93171.1"/>
    <property type="molecule type" value="Genomic_DNA"/>
</dbReference>
<organism evidence="21 22">
    <name type="scientific">Paractinoplanes rishiriensis</name>
    <dbReference type="NCBI Taxonomy" id="1050105"/>
    <lineage>
        <taxon>Bacteria</taxon>
        <taxon>Bacillati</taxon>
        <taxon>Actinomycetota</taxon>
        <taxon>Actinomycetes</taxon>
        <taxon>Micromonosporales</taxon>
        <taxon>Micromonosporaceae</taxon>
        <taxon>Paractinoplanes</taxon>
    </lineage>
</organism>
<comment type="catalytic activity">
    <reaction evidence="16">
        <text>L-tyrosyl-[protein] + ATP = O-phospho-L-tyrosyl-[protein] + ADP + H(+)</text>
        <dbReference type="Rhea" id="RHEA:10596"/>
        <dbReference type="Rhea" id="RHEA-COMP:10136"/>
        <dbReference type="Rhea" id="RHEA-COMP:20101"/>
        <dbReference type="ChEBI" id="CHEBI:15378"/>
        <dbReference type="ChEBI" id="CHEBI:30616"/>
        <dbReference type="ChEBI" id="CHEBI:46858"/>
        <dbReference type="ChEBI" id="CHEBI:61978"/>
        <dbReference type="ChEBI" id="CHEBI:456216"/>
        <dbReference type="EC" id="2.7.10.2"/>
    </reaction>
</comment>
<keyword evidence="15" id="KW-0829">Tyrosine-protein kinase</keyword>
<dbReference type="GO" id="GO:0005886">
    <property type="term" value="C:plasma membrane"/>
    <property type="evidence" value="ECO:0007669"/>
    <property type="project" value="UniProtKB-SubCell"/>
</dbReference>
<dbReference type="InterPro" id="IPR003856">
    <property type="entry name" value="LPS_length_determ_N"/>
</dbReference>
<dbReference type="GO" id="GO:0004715">
    <property type="term" value="F:non-membrane spanning protein tyrosine kinase activity"/>
    <property type="evidence" value="ECO:0007669"/>
    <property type="project" value="UniProtKB-EC"/>
</dbReference>
<comment type="similarity">
    <text evidence="3">Belongs to the CpsD/CapB family.</text>
</comment>
<keyword evidence="7" id="KW-0997">Cell inner membrane</keyword>
<keyword evidence="12" id="KW-0067">ATP-binding</keyword>
<dbReference type="PANTHER" id="PTHR32309">
    <property type="entry name" value="TYROSINE-PROTEIN KINASE"/>
    <property type="match status" value="1"/>
</dbReference>
<evidence type="ECO:0000256" key="11">
    <source>
        <dbReference type="ARBA" id="ARBA00022777"/>
    </source>
</evidence>
<evidence type="ECO:0000256" key="6">
    <source>
        <dbReference type="ARBA" id="ARBA00022475"/>
    </source>
</evidence>
<dbReference type="CDD" id="cd05387">
    <property type="entry name" value="BY-kinase"/>
    <property type="match status" value="1"/>
</dbReference>
<dbReference type="GO" id="GO:0042802">
    <property type="term" value="F:identical protein binding"/>
    <property type="evidence" value="ECO:0007669"/>
    <property type="project" value="UniProtKB-ARBA"/>
</dbReference>
<dbReference type="Proteomes" id="UP000636960">
    <property type="component" value="Unassembled WGS sequence"/>
</dbReference>
<evidence type="ECO:0000256" key="3">
    <source>
        <dbReference type="ARBA" id="ARBA00007316"/>
    </source>
</evidence>
<comment type="similarity">
    <text evidence="4">Belongs to the etk/wzc family.</text>
</comment>
<keyword evidence="22" id="KW-1185">Reference proteome</keyword>
<dbReference type="InterPro" id="IPR025669">
    <property type="entry name" value="AAA_dom"/>
</dbReference>
<dbReference type="InterPro" id="IPR027417">
    <property type="entry name" value="P-loop_NTPase"/>
</dbReference>
<dbReference type="Gene3D" id="3.40.50.300">
    <property type="entry name" value="P-loop containing nucleotide triphosphate hydrolases"/>
    <property type="match status" value="1"/>
</dbReference>
<feature type="region of interest" description="Disordered" evidence="17">
    <location>
        <begin position="445"/>
        <end position="473"/>
    </location>
</feature>
<accession>A0A919MMP4</accession>
<dbReference type="RefSeq" id="WP_203779022.1">
    <property type="nucleotide sequence ID" value="NZ_BOMV01000005.1"/>
</dbReference>
<comment type="similarity">
    <text evidence="2">Belongs to the CpsC/CapA family.</text>
</comment>
<evidence type="ECO:0000256" key="12">
    <source>
        <dbReference type="ARBA" id="ARBA00022840"/>
    </source>
</evidence>
<keyword evidence="10" id="KW-0547">Nucleotide-binding</keyword>
<dbReference type="Pfam" id="PF02706">
    <property type="entry name" value="Wzz"/>
    <property type="match status" value="1"/>
</dbReference>
<evidence type="ECO:0000256" key="9">
    <source>
        <dbReference type="ARBA" id="ARBA00022692"/>
    </source>
</evidence>
<feature type="transmembrane region" description="Helical" evidence="18">
    <location>
        <begin position="14"/>
        <end position="33"/>
    </location>
</feature>
<dbReference type="NCBIfam" id="TIGR01007">
    <property type="entry name" value="eps_fam"/>
    <property type="match status" value="1"/>
</dbReference>
<keyword evidence="11" id="KW-0418">Kinase</keyword>
<evidence type="ECO:0000313" key="22">
    <source>
        <dbReference type="Proteomes" id="UP000636960"/>
    </source>
</evidence>
<comment type="caution">
    <text evidence="21">The sequence shown here is derived from an EMBL/GenBank/DDBJ whole genome shotgun (WGS) entry which is preliminary data.</text>
</comment>
<keyword evidence="14 18" id="KW-0472">Membrane</keyword>
<evidence type="ECO:0000256" key="15">
    <source>
        <dbReference type="ARBA" id="ARBA00023137"/>
    </source>
</evidence>